<dbReference type="OMA" id="FHAGGFT"/>
<sequence>MAVVHSERVQYSSDDFGNPLYARVCWGPETQVPKPIVIVLHAGGLVIGNDAMIPASQINYLAARNFIVVIPNYRFCPQVTALEGAIPDTHAAYEFCRSSLGPFMLSSHAINIDTSRIVAMGMSAGGMLALHLAALGKPAIKAITVLYPSLYLSKPEISGAHESHNLPPYDAIPDEDLTEDEWSQLCPAERQVSEADIPISGNEMSVRGKYMIQLLKRGSWSTAISSNAADIPVVDPCTKFPDAGTDWPPTFFLQGADDVLPGSRPNLVNKAVEDLKQAGVEEVGFEIVEGAGHLFDAVPGLGESDFGAHWEAVKRGLDFLVERV</sequence>
<dbReference type="PANTHER" id="PTHR48081">
    <property type="entry name" value="AB HYDROLASE SUPERFAMILY PROTEIN C4A8.06C"/>
    <property type="match status" value="1"/>
</dbReference>
<dbReference type="GO" id="GO:0016787">
    <property type="term" value="F:hydrolase activity"/>
    <property type="evidence" value="ECO:0007669"/>
    <property type="project" value="UniProtKB-KW"/>
</dbReference>
<dbReference type="EMBL" id="KL584782">
    <property type="protein sequence ID" value="KEQ91113.1"/>
    <property type="molecule type" value="Genomic_DNA"/>
</dbReference>
<evidence type="ECO:0000313" key="4">
    <source>
        <dbReference type="Proteomes" id="UP000030641"/>
    </source>
</evidence>
<dbReference type="RefSeq" id="XP_013339534.1">
    <property type="nucleotide sequence ID" value="XM_013484080.1"/>
</dbReference>
<dbReference type="AlphaFoldDB" id="A0A074Y025"/>
<protein>
    <recommendedName>
        <fullName evidence="2">Alpha/beta hydrolase fold-3 domain-containing protein</fullName>
    </recommendedName>
</protein>
<proteinExistence type="predicted"/>
<dbReference type="Gene3D" id="3.40.50.1820">
    <property type="entry name" value="alpha/beta hydrolase"/>
    <property type="match status" value="1"/>
</dbReference>
<dbReference type="InterPro" id="IPR013094">
    <property type="entry name" value="AB_hydrolase_3"/>
</dbReference>
<dbReference type="InterPro" id="IPR029058">
    <property type="entry name" value="AB_hydrolase_fold"/>
</dbReference>
<dbReference type="Proteomes" id="UP000030641">
    <property type="component" value="Unassembled WGS sequence"/>
</dbReference>
<organism evidence="3 4">
    <name type="scientific">Aureobasidium subglaciale (strain EXF-2481)</name>
    <name type="common">Aureobasidium pullulans var. subglaciale</name>
    <dbReference type="NCBI Taxonomy" id="1043005"/>
    <lineage>
        <taxon>Eukaryota</taxon>
        <taxon>Fungi</taxon>
        <taxon>Dikarya</taxon>
        <taxon>Ascomycota</taxon>
        <taxon>Pezizomycotina</taxon>
        <taxon>Dothideomycetes</taxon>
        <taxon>Dothideomycetidae</taxon>
        <taxon>Dothideales</taxon>
        <taxon>Saccotheciaceae</taxon>
        <taxon>Aureobasidium</taxon>
    </lineage>
</organism>
<feature type="domain" description="Alpha/beta hydrolase fold-3" evidence="2">
    <location>
        <begin position="37"/>
        <end position="186"/>
    </location>
</feature>
<dbReference type="Pfam" id="PF07859">
    <property type="entry name" value="Abhydrolase_3"/>
    <property type="match status" value="1"/>
</dbReference>
<evidence type="ECO:0000259" key="2">
    <source>
        <dbReference type="Pfam" id="PF07859"/>
    </source>
</evidence>
<keyword evidence="1" id="KW-0378">Hydrolase</keyword>
<evidence type="ECO:0000256" key="1">
    <source>
        <dbReference type="ARBA" id="ARBA00022801"/>
    </source>
</evidence>
<dbReference type="InterPro" id="IPR050300">
    <property type="entry name" value="GDXG_lipolytic_enzyme"/>
</dbReference>
<name>A0A074Y025_AURSE</name>
<gene>
    <name evidence="3" type="ORF">AUEXF2481DRAFT_8906</name>
</gene>
<dbReference type="GeneID" id="25372085"/>
<keyword evidence="4" id="KW-1185">Reference proteome</keyword>
<dbReference type="OrthoDB" id="19653at2759"/>
<evidence type="ECO:0000313" key="3">
    <source>
        <dbReference type="EMBL" id="KEQ91113.1"/>
    </source>
</evidence>
<reference evidence="3 4" key="1">
    <citation type="journal article" date="2014" name="BMC Genomics">
        <title>Genome sequencing of four Aureobasidium pullulans varieties: biotechnological potential, stress tolerance, and description of new species.</title>
        <authorList>
            <person name="Gostin Ar C."/>
            <person name="Ohm R.A."/>
            <person name="Kogej T."/>
            <person name="Sonjak S."/>
            <person name="Turk M."/>
            <person name="Zajc J."/>
            <person name="Zalar P."/>
            <person name="Grube M."/>
            <person name="Sun H."/>
            <person name="Han J."/>
            <person name="Sharma A."/>
            <person name="Chiniquy J."/>
            <person name="Ngan C.Y."/>
            <person name="Lipzen A."/>
            <person name="Barry K."/>
            <person name="Grigoriev I.V."/>
            <person name="Gunde-Cimerman N."/>
        </authorList>
    </citation>
    <scope>NUCLEOTIDE SEQUENCE [LARGE SCALE GENOMIC DNA]</scope>
    <source>
        <strain evidence="3 4">EXF-2481</strain>
    </source>
</reference>
<accession>A0A074Y025</accession>
<dbReference type="HOGENOM" id="CLU_012494_9_0_1"/>
<dbReference type="InParanoid" id="A0A074Y025"/>
<dbReference type="STRING" id="1043005.A0A074Y025"/>
<dbReference type="SUPFAM" id="SSF53474">
    <property type="entry name" value="alpha/beta-Hydrolases"/>
    <property type="match status" value="1"/>
</dbReference>
<dbReference type="PANTHER" id="PTHR48081:SF3">
    <property type="entry name" value="ALPHA_BETA HYDROLASE FOLD-3 DOMAIN-CONTAINING PROTEIN"/>
    <property type="match status" value="1"/>
</dbReference>